<keyword evidence="4 5" id="KW-0472">Membrane</keyword>
<evidence type="ECO:0000256" key="1">
    <source>
        <dbReference type="ARBA" id="ARBA00004141"/>
    </source>
</evidence>
<dbReference type="Gene3D" id="1.20.1740.10">
    <property type="entry name" value="Amino acid/polyamine transporter I"/>
    <property type="match status" value="1"/>
</dbReference>
<accession>A0AA38FW94</accession>
<feature type="non-terminal residue" evidence="7">
    <location>
        <position position="1"/>
    </location>
</feature>
<feature type="transmembrane region" description="Helical" evidence="5">
    <location>
        <begin position="129"/>
        <end position="158"/>
    </location>
</feature>
<feature type="transmembrane region" description="Helical" evidence="5">
    <location>
        <begin position="62"/>
        <end position="80"/>
    </location>
</feature>
<feature type="transmembrane region" description="Helical" evidence="5">
    <location>
        <begin position="6"/>
        <end position="27"/>
    </location>
</feature>
<dbReference type="GO" id="GO:0015377">
    <property type="term" value="F:chloride:monoatomic cation symporter activity"/>
    <property type="evidence" value="ECO:0007669"/>
    <property type="project" value="InterPro"/>
</dbReference>
<comment type="caution">
    <text evidence="7">The sequence shown here is derived from an EMBL/GenBank/DDBJ whole genome shotgun (WGS) entry which is preliminary data.</text>
</comment>
<keyword evidence="2 5" id="KW-0812">Transmembrane</keyword>
<dbReference type="PANTHER" id="PTHR11827">
    <property type="entry name" value="SOLUTE CARRIER FAMILY 12, CATION COTRANSPORTERS"/>
    <property type="match status" value="1"/>
</dbReference>
<evidence type="ECO:0000313" key="8">
    <source>
        <dbReference type="Proteomes" id="UP000824469"/>
    </source>
</evidence>
<feature type="transmembrane region" description="Helical" evidence="5">
    <location>
        <begin position="86"/>
        <end position="108"/>
    </location>
</feature>
<dbReference type="OMA" id="IRFSTHW"/>
<evidence type="ECO:0000259" key="6">
    <source>
        <dbReference type="Pfam" id="PF00324"/>
    </source>
</evidence>
<dbReference type="EMBL" id="JAHRHJ020000006">
    <property type="protein sequence ID" value="KAH9311606.1"/>
    <property type="molecule type" value="Genomic_DNA"/>
</dbReference>
<keyword evidence="3 5" id="KW-1133">Transmembrane helix</keyword>
<sequence length="187" mass="20393">MLTATVAWPTPAVVQIGVILSTLGAALQSLTGAPRLLSAIANDDILPILKYFKSPDGVEPHWATLFSLLICAGCVIVGDLDLISPVITMFFLLCYGGVNLSCFLLDLLDAPSWRPRWQFHHWSFSLAGALLCIVIMFLISWSFTIISLALASLIYYYVSIRGKAGDWGDGFKSAYFQLALCSLRSLG</sequence>
<feature type="non-terminal residue" evidence="7">
    <location>
        <position position="187"/>
    </location>
</feature>
<keyword evidence="8" id="KW-1185">Reference proteome</keyword>
<evidence type="ECO:0000256" key="2">
    <source>
        <dbReference type="ARBA" id="ARBA00022692"/>
    </source>
</evidence>
<reference evidence="7 8" key="1">
    <citation type="journal article" date="2021" name="Nat. Plants">
        <title>The Taxus genome provides insights into paclitaxel biosynthesis.</title>
        <authorList>
            <person name="Xiong X."/>
            <person name="Gou J."/>
            <person name="Liao Q."/>
            <person name="Li Y."/>
            <person name="Zhou Q."/>
            <person name="Bi G."/>
            <person name="Li C."/>
            <person name="Du R."/>
            <person name="Wang X."/>
            <person name="Sun T."/>
            <person name="Guo L."/>
            <person name="Liang H."/>
            <person name="Lu P."/>
            <person name="Wu Y."/>
            <person name="Zhang Z."/>
            <person name="Ro D.K."/>
            <person name="Shang Y."/>
            <person name="Huang S."/>
            <person name="Yan J."/>
        </authorList>
    </citation>
    <scope>NUCLEOTIDE SEQUENCE [LARGE SCALE GENOMIC DNA]</scope>
    <source>
        <strain evidence="7">Ta-2019</strain>
    </source>
</reference>
<name>A0AA38FW94_TAXCH</name>
<dbReference type="GO" id="GO:0016020">
    <property type="term" value="C:membrane"/>
    <property type="evidence" value="ECO:0007669"/>
    <property type="project" value="UniProtKB-SubCell"/>
</dbReference>
<protein>
    <recommendedName>
        <fullName evidence="6">Amino acid permease/ SLC12A domain-containing protein</fullName>
    </recommendedName>
</protein>
<dbReference type="Pfam" id="PF00324">
    <property type="entry name" value="AA_permease"/>
    <property type="match status" value="1"/>
</dbReference>
<comment type="subcellular location">
    <subcellularLocation>
        <location evidence="1">Membrane</location>
        <topology evidence="1">Multi-pass membrane protein</topology>
    </subcellularLocation>
</comment>
<dbReference type="InterPro" id="IPR004841">
    <property type="entry name" value="AA-permease/SLC12A_dom"/>
</dbReference>
<gene>
    <name evidence="7" type="ORF">KI387_026641</name>
</gene>
<dbReference type="InterPro" id="IPR004842">
    <property type="entry name" value="SLC12A_fam"/>
</dbReference>
<dbReference type="AlphaFoldDB" id="A0AA38FW94"/>
<proteinExistence type="predicted"/>
<dbReference type="PANTHER" id="PTHR11827:SF100">
    <property type="entry name" value="CATION-CHLORIDE COTRANSPORTER 1"/>
    <property type="match status" value="1"/>
</dbReference>
<evidence type="ECO:0000256" key="3">
    <source>
        <dbReference type="ARBA" id="ARBA00022989"/>
    </source>
</evidence>
<organism evidence="7 8">
    <name type="scientific">Taxus chinensis</name>
    <name type="common">Chinese yew</name>
    <name type="synonym">Taxus wallichiana var. chinensis</name>
    <dbReference type="NCBI Taxonomy" id="29808"/>
    <lineage>
        <taxon>Eukaryota</taxon>
        <taxon>Viridiplantae</taxon>
        <taxon>Streptophyta</taxon>
        <taxon>Embryophyta</taxon>
        <taxon>Tracheophyta</taxon>
        <taxon>Spermatophyta</taxon>
        <taxon>Pinopsida</taxon>
        <taxon>Pinidae</taxon>
        <taxon>Conifers II</taxon>
        <taxon>Cupressales</taxon>
        <taxon>Taxaceae</taxon>
        <taxon>Taxus</taxon>
    </lineage>
</organism>
<evidence type="ECO:0000256" key="4">
    <source>
        <dbReference type="ARBA" id="ARBA00023136"/>
    </source>
</evidence>
<dbReference type="Proteomes" id="UP000824469">
    <property type="component" value="Unassembled WGS sequence"/>
</dbReference>
<evidence type="ECO:0000313" key="7">
    <source>
        <dbReference type="EMBL" id="KAH9311606.1"/>
    </source>
</evidence>
<feature type="domain" description="Amino acid permease/ SLC12A" evidence="6">
    <location>
        <begin position="11"/>
        <end position="175"/>
    </location>
</feature>
<evidence type="ECO:0000256" key="5">
    <source>
        <dbReference type="SAM" id="Phobius"/>
    </source>
</evidence>